<dbReference type="Pfam" id="PF25400">
    <property type="entry name" value="PH_FAN"/>
    <property type="match status" value="1"/>
</dbReference>
<dbReference type="EMBL" id="OZ019901">
    <property type="protein sequence ID" value="CAK9236600.1"/>
    <property type="molecule type" value="Genomic_DNA"/>
</dbReference>
<organism evidence="7 8">
    <name type="scientific">Sphagnum troendelagicum</name>
    <dbReference type="NCBI Taxonomy" id="128251"/>
    <lineage>
        <taxon>Eukaryota</taxon>
        <taxon>Viridiplantae</taxon>
        <taxon>Streptophyta</taxon>
        <taxon>Embryophyta</taxon>
        <taxon>Bryophyta</taxon>
        <taxon>Sphagnophytina</taxon>
        <taxon>Sphagnopsida</taxon>
        <taxon>Sphagnales</taxon>
        <taxon>Sphagnaceae</taxon>
        <taxon>Sphagnum</taxon>
    </lineage>
</organism>
<dbReference type="InterPro" id="IPR011993">
    <property type="entry name" value="PH-like_dom_sf"/>
</dbReference>
<gene>
    <name evidence="7" type="ORF">CSSPTR1EN2_LOCUS23000</name>
</gene>
<dbReference type="SUPFAM" id="SSF50978">
    <property type="entry name" value="WD40 repeat-like"/>
    <property type="match status" value="1"/>
</dbReference>
<dbReference type="InterPro" id="IPR036322">
    <property type="entry name" value="WD40_repeat_dom_sf"/>
</dbReference>
<dbReference type="Gene3D" id="2.30.29.30">
    <property type="entry name" value="Pleckstrin-homology domain (PH domain)/Phosphotyrosine-binding domain (PTB)"/>
    <property type="match status" value="1"/>
</dbReference>
<name>A0ABP0V2C8_9BRYO</name>
<dbReference type="PROSITE" id="PS50197">
    <property type="entry name" value="BEACH"/>
    <property type="match status" value="1"/>
</dbReference>
<dbReference type="InterPro" id="IPR019775">
    <property type="entry name" value="WD40_repeat_CS"/>
</dbReference>
<dbReference type="InterPro" id="IPR015943">
    <property type="entry name" value="WD40/YVTN_repeat-like_dom_sf"/>
</dbReference>
<dbReference type="InterPro" id="IPR050865">
    <property type="entry name" value="BEACH_Domain"/>
</dbReference>
<dbReference type="PANTHER" id="PTHR13743:SF123">
    <property type="entry name" value="PROTEIN FAN"/>
    <property type="match status" value="1"/>
</dbReference>
<feature type="region of interest" description="Disordered" evidence="4">
    <location>
        <begin position="798"/>
        <end position="856"/>
    </location>
</feature>
<feature type="repeat" description="WD" evidence="3">
    <location>
        <begin position="961"/>
        <end position="999"/>
    </location>
</feature>
<feature type="region of interest" description="Disordered" evidence="4">
    <location>
        <begin position="678"/>
        <end position="700"/>
    </location>
</feature>
<dbReference type="Gene3D" id="2.130.10.10">
    <property type="entry name" value="YVTN repeat-like/Quinoprotein amine dehydrogenase"/>
    <property type="match status" value="2"/>
</dbReference>
<dbReference type="SMART" id="SM00320">
    <property type="entry name" value="WD40"/>
    <property type="match status" value="6"/>
</dbReference>
<evidence type="ECO:0000259" key="5">
    <source>
        <dbReference type="PROSITE" id="PS50197"/>
    </source>
</evidence>
<evidence type="ECO:0000256" key="3">
    <source>
        <dbReference type="PROSITE-ProRule" id="PRU00221"/>
    </source>
</evidence>
<dbReference type="InterPro" id="IPR036372">
    <property type="entry name" value="BEACH_dom_sf"/>
</dbReference>
<dbReference type="PANTHER" id="PTHR13743">
    <property type="entry name" value="BEIGE/BEACH-RELATED"/>
    <property type="match status" value="1"/>
</dbReference>
<dbReference type="InterPro" id="IPR057496">
    <property type="entry name" value="FAN-like_PH"/>
</dbReference>
<dbReference type="Proteomes" id="UP001497512">
    <property type="component" value="Chromosome 9"/>
</dbReference>
<protein>
    <submittedName>
        <fullName evidence="7">Uncharacterized protein</fullName>
    </submittedName>
</protein>
<dbReference type="CDD" id="cd06071">
    <property type="entry name" value="Beach"/>
    <property type="match status" value="1"/>
</dbReference>
<feature type="domain" description="BEACH" evidence="5">
    <location>
        <begin position="317"/>
        <end position="607"/>
    </location>
</feature>
<proteinExistence type="predicted"/>
<dbReference type="PROSITE" id="PS00678">
    <property type="entry name" value="WD_REPEATS_1"/>
    <property type="match status" value="1"/>
</dbReference>
<dbReference type="PROSITE" id="PS50294">
    <property type="entry name" value="WD_REPEATS_REGION"/>
    <property type="match status" value="2"/>
</dbReference>
<dbReference type="SUPFAM" id="SSF50729">
    <property type="entry name" value="PH domain-like"/>
    <property type="match status" value="1"/>
</dbReference>
<accession>A0ABP0V2C8</accession>
<dbReference type="Pfam" id="PF00400">
    <property type="entry name" value="WD40"/>
    <property type="match status" value="3"/>
</dbReference>
<evidence type="ECO:0000256" key="1">
    <source>
        <dbReference type="ARBA" id="ARBA00022574"/>
    </source>
</evidence>
<evidence type="ECO:0000313" key="8">
    <source>
        <dbReference type="Proteomes" id="UP001497512"/>
    </source>
</evidence>
<reference evidence="7" key="1">
    <citation type="submission" date="2024-02" db="EMBL/GenBank/DDBJ databases">
        <authorList>
            <consortium name="ELIXIR-Norway"/>
            <consortium name="Elixir Norway"/>
        </authorList>
    </citation>
    <scope>NUCLEOTIDE SEQUENCE</scope>
</reference>
<keyword evidence="2" id="KW-0677">Repeat</keyword>
<dbReference type="SUPFAM" id="SSF81837">
    <property type="entry name" value="BEACH domain"/>
    <property type="match status" value="1"/>
</dbReference>
<feature type="compositionally biased region" description="Basic and acidic residues" evidence="4">
    <location>
        <begin position="798"/>
        <end position="848"/>
    </location>
</feature>
<dbReference type="SMART" id="SM01026">
    <property type="entry name" value="Beach"/>
    <property type="match status" value="1"/>
</dbReference>
<dbReference type="PROSITE" id="PS51783">
    <property type="entry name" value="PH_BEACH"/>
    <property type="match status" value="1"/>
</dbReference>
<evidence type="ECO:0000256" key="4">
    <source>
        <dbReference type="SAM" id="MobiDB-lite"/>
    </source>
</evidence>
<dbReference type="PROSITE" id="PS50082">
    <property type="entry name" value="WD_REPEATS_2"/>
    <property type="match status" value="2"/>
</dbReference>
<dbReference type="Gene3D" id="1.10.1540.10">
    <property type="entry name" value="BEACH domain"/>
    <property type="match status" value="1"/>
</dbReference>
<dbReference type="InterPro" id="IPR000409">
    <property type="entry name" value="BEACH_dom"/>
</dbReference>
<feature type="repeat" description="WD" evidence="3">
    <location>
        <begin position="1013"/>
        <end position="1048"/>
    </location>
</feature>
<keyword evidence="8" id="KW-1185">Reference proteome</keyword>
<dbReference type="InterPro" id="IPR001680">
    <property type="entry name" value="WD40_rpt"/>
</dbReference>
<evidence type="ECO:0000256" key="2">
    <source>
        <dbReference type="ARBA" id="ARBA00022737"/>
    </source>
</evidence>
<dbReference type="Pfam" id="PF02138">
    <property type="entry name" value="Beach"/>
    <property type="match status" value="1"/>
</dbReference>
<evidence type="ECO:0000313" key="7">
    <source>
        <dbReference type="EMBL" id="CAK9236600.1"/>
    </source>
</evidence>
<sequence length="1193" mass="132212">MWSTKTRKPNNRRFSYLLLGDGDHYIQDWIASCRPGLVGPGNQKPAQQRRLKGQLRLCSRAIFFEPDYVQAPILMFPFSKIRAIERLPESLASPSASNSKWRNNSLEGFQVKTSLLVKMKENGVDAPYVFEKEDSIWWFSLEFSRVQSFLQQAQPLLAINALPFAERNMILQNAAAQREAQAQFDTTRLLDLSEQVLLDCPAAQVTPLVREPGRLVLTQARVYFQPLHNLTDSSPVRSQPYCNVVAVARRRHALRPTGMEVFFQEDPLARGPAGNGLGEDASAFFTFQNTQQRDMTISTLLEQLGGQHGAAASAGLLLEADSLWLQRVTTAWQARLVSNYDYLMYLNLAAGRSFCDLTQWPIMPWVLNDYKSSKLDFGDPSIFRDLSKPVGALNPTRLSVFHERYHQMLEGDNSHPPFLYGTHYSTPGYVLYWLVRAAPAHMLRLQNGRFDAPDRLFASVADSWESVLNNPADLKELIPEFFAPPSDFLVKREGLNLGVRQNGVFVGNVMLPAWAKDPDDFIAKHRQALESQHVSMHLHSWIDLIFGYKQQGKEALAADNLFHHLTYEGAVDLEKVDDPVERAGLEAQINEFGQAPRQLFTTPHPPRLLKRKATVVNSATLSESRSKGFRGLSMEFVSHIMALASSTSDASRTSTSLAENPAAKLDISPLMRLPSKYQAGVPSVSGRSSECDPDSIAGGNYHGSAESDSIISNDMCSMLEASSSAFDVMQRVEIHSPSLLRRSSGDKTAEQMLLKGVVPRESGNEITDSNQGWERRVQAWDGNRDDIEDRREGVQFRRNDEIQKKTGDDVRNIRRAEIEGKSKDGREDNRIQAKPSGTKDELQVESSKEPPPPPPWHWMFRQRLSEPQSLKLHRSPINALVLSDENASESLTMYSVGQDGFVKVYSISEGFQVRATKLGNLPLSCLTIAHSTDAYPTVLAGSYDDFVYAYSVDYGRALGKMRVHDETVSCVQMTGNGGQRMVTASWDATVKLWGIAEGRGGWSTSSPIPEAEFVEHSAAIWSLDVEENGHLAVSGGEDGIVMAWDLRNPTSSVWQAVMGGGVAGVRMTHNANHVAVASTDGILHVLEMRQGGAVLATKNCGNPLRCCEIAGQLIIAGSMDGALHFWPYEFPNEDGRLSQPGIAEDFLDYSPIRDHSSAINCISLACKSNGCSASLATASNDCTIHVYSVGEKI</sequence>
<evidence type="ECO:0000259" key="6">
    <source>
        <dbReference type="PROSITE" id="PS51783"/>
    </source>
</evidence>
<dbReference type="InterPro" id="IPR023362">
    <property type="entry name" value="PH-BEACH_dom"/>
</dbReference>
<feature type="domain" description="BEACH-type PH" evidence="6">
    <location>
        <begin position="191"/>
        <end position="301"/>
    </location>
</feature>
<keyword evidence="1 3" id="KW-0853">WD repeat</keyword>